<dbReference type="InterPro" id="IPR023401">
    <property type="entry name" value="ODC_N"/>
</dbReference>
<organism evidence="2 3">
    <name type="scientific">Mesorhizobium delmotii</name>
    <dbReference type="NCBI Taxonomy" id="1631247"/>
    <lineage>
        <taxon>Bacteria</taxon>
        <taxon>Pseudomonadati</taxon>
        <taxon>Pseudomonadota</taxon>
        <taxon>Alphaproteobacteria</taxon>
        <taxon>Hyphomicrobiales</taxon>
        <taxon>Phyllobacteriaceae</taxon>
        <taxon>Mesorhizobium</taxon>
    </lineage>
</organism>
<dbReference type="PIRSF" id="PIRSF001439">
    <property type="entry name" value="CryM"/>
    <property type="match status" value="1"/>
</dbReference>
<evidence type="ECO:0000256" key="1">
    <source>
        <dbReference type="ARBA" id="ARBA00008903"/>
    </source>
</evidence>
<reference evidence="3" key="1">
    <citation type="submission" date="2016-12" db="EMBL/GenBank/DDBJ databases">
        <authorList>
            <person name="Brunel B."/>
        </authorList>
    </citation>
    <scope>NUCLEOTIDE SEQUENCE [LARGE SCALE GENOMIC DNA]</scope>
</reference>
<protein>
    <submittedName>
        <fullName evidence="2">Ornithine cyclodeaminase</fullName>
    </submittedName>
</protein>
<dbReference type="EMBL" id="FUIG01000103">
    <property type="protein sequence ID" value="SJM35987.1"/>
    <property type="molecule type" value="Genomic_DNA"/>
</dbReference>
<evidence type="ECO:0000313" key="2">
    <source>
        <dbReference type="EMBL" id="SJM35987.1"/>
    </source>
</evidence>
<accession>A0A2P9AXT0</accession>
<dbReference type="InterPro" id="IPR036291">
    <property type="entry name" value="NAD(P)-bd_dom_sf"/>
</dbReference>
<evidence type="ECO:0000313" key="3">
    <source>
        <dbReference type="Proteomes" id="UP000245698"/>
    </source>
</evidence>
<keyword evidence="3" id="KW-1185">Reference proteome</keyword>
<dbReference type="PANTHER" id="PTHR13812:SF19">
    <property type="entry name" value="KETIMINE REDUCTASE MU-CRYSTALLIN"/>
    <property type="match status" value="1"/>
</dbReference>
<dbReference type="SUPFAM" id="SSF51735">
    <property type="entry name" value="NAD(P)-binding Rossmann-fold domains"/>
    <property type="match status" value="1"/>
</dbReference>
<gene>
    <name evidence="2" type="ORF">BQ8482_90362</name>
</gene>
<dbReference type="GO" id="GO:0005737">
    <property type="term" value="C:cytoplasm"/>
    <property type="evidence" value="ECO:0007669"/>
    <property type="project" value="TreeGrafter"/>
</dbReference>
<dbReference type="Pfam" id="PF02423">
    <property type="entry name" value="OCD_Mu_crystall"/>
    <property type="match status" value="1"/>
</dbReference>
<dbReference type="Gene3D" id="3.30.1780.10">
    <property type="entry name" value="ornithine cyclodeaminase, domain 1"/>
    <property type="match status" value="1"/>
</dbReference>
<dbReference type="PANTHER" id="PTHR13812">
    <property type="entry name" value="KETIMINE REDUCTASE MU-CRYSTALLIN"/>
    <property type="match status" value="1"/>
</dbReference>
<dbReference type="Gene3D" id="3.40.50.720">
    <property type="entry name" value="NAD(P)-binding Rossmann-like Domain"/>
    <property type="match status" value="1"/>
</dbReference>
<dbReference type="AlphaFoldDB" id="A0A2P9AXT0"/>
<dbReference type="Proteomes" id="UP000245698">
    <property type="component" value="Unassembled WGS sequence"/>
</dbReference>
<name>A0A2P9AXT0_9HYPH</name>
<sequence length="398" mass="43812">MSGKSMTHRFEQHLSGAVQIWTNKLSCRIATCYAMTETRHRTLTLRDFVSSLLTRNALFIRTNLRMKPIYIDYLNALDIEALDMTDAEIIEAVEAGLMAQGNGQTVIEPRVHLEPDPSFNGHFNVLRGYVAPLDAAGVKIVGDYVDNYLHGLPSEFGILNLFDPRTGTPRAILDATGITDMRTGAVTAIGAKHLAKKTSKILGHIGARGTAYWNVRLLDHLFDFDEIRVHSRRPESRDGFAAKLSADLGKKVTAVTDWRACVEGADIIVEASRLPEPQPLLMTEWIRPGALVMPYGTMSAVELSLTDIMQKIVVDDWGQCKGGKFGSLRAHVETGRLSEQTLHAELGQIAAGLKPGRQSDDETILFWHRGLSLSDIALGKAMLAKAQAQGIGQRLRFA</sequence>
<comment type="similarity">
    <text evidence="1">Belongs to the ornithine cyclodeaminase/mu-crystallin family.</text>
</comment>
<dbReference type="InterPro" id="IPR003462">
    <property type="entry name" value="ODC_Mu_crystall"/>
</dbReference>
<proteinExistence type="inferred from homology"/>